<evidence type="ECO:0000259" key="2">
    <source>
        <dbReference type="Pfam" id="PF04679"/>
    </source>
</evidence>
<dbReference type="Proteomes" id="UP000694257">
    <property type="component" value="Chromosome"/>
</dbReference>
<sequence>MVESRVCLLATRAVECPLASNIARSPAIRPTRLRTYKIRLEGRAGNPPYDNPGLYSRPEHPKINVRFSASPHPSGPIPHTVLSAGHFVEPILVAEIHYREISHDAILRHPSFRGIRADIPPTAVHLPDNS</sequence>
<dbReference type="EMBL" id="CP078145">
    <property type="protein sequence ID" value="QXN88796.1"/>
    <property type="molecule type" value="Genomic_DNA"/>
</dbReference>
<reference evidence="3 4" key="1">
    <citation type="submission" date="2021-07" db="EMBL/GenBank/DDBJ databases">
        <title>Whole Genome Sequence of Nocardia Iowensis.</title>
        <authorList>
            <person name="Lamm A."/>
            <person name="Collins-Fairclough A.M."/>
            <person name="Bunk B."/>
            <person name="Sproer C."/>
        </authorList>
    </citation>
    <scope>NUCLEOTIDE SEQUENCE [LARGE SCALE GENOMIC DNA]</scope>
    <source>
        <strain evidence="3 4">NRRL 5646</strain>
    </source>
</reference>
<evidence type="ECO:0000313" key="3">
    <source>
        <dbReference type="EMBL" id="QXN88796.1"/>
    </source>
</evidence>
<proteinExistence type="predicted"/>
<dbReference type="InterPro" id="IPR012309">
    <property type="entry name" value="DNA_ligase_ATP-dep_C"/>
</dbReference>
<dbReference type="Pfam" id="PF04679">
    <property type="entry name" value="DNA_ligase_A_C"/>
    <property type="match status" value="1"/>
</dbReference>
<dbReference type="RefSeq" id="WP_218469679.1">
    <property type="nucleotide sequence ID" value="NZ_JBEZAT010000010.1"/>
</dbReference>
<gene>
    <name evidence="3" type="ORF">KV110_24795</name>
</gene>
<evidence type="ECO:0000313" key="4">
    <source>
        <dbReference type="Proteomes" id="UP000694257"/>
    </source>
</evidence>
<name>A0ABX8RHH8_NOCIO</name>
<organism evidence="3 4">
    <name type="scientific">Nocardia iowensis</name>
    <dbReference type="NCBI Taxonomy" id="204891"/>
    <lineage>
        <taxon>Bacteria</taxon>
        <taxon>Bacillati</taxon>
        <taxon>Actinomycetota</taxon>
        <taxon>Actinomycetes</taxon>
        <taxon>Mycobacteriales</taxon>
        <taxon>Nocardiaceae</taxon>
        <taxon>Nocardia</taxon>
    </lineage>
</organism>
<evidence type="ECO:0000256" key="1">
    <source>
        <dbReference type="ARBA" id="ARBA00012727"/>
    </source>
</evidence>
<feature type="domain" description="DNA ligase ATP-dependent C-terminal" evidence="2">
    <location>
        <begin position="78"/>
        <end position="118"/>
    </location>
</feature>
<protein>
    <recommendedName>
        <fullName evidence="1">DNA ligase (ATP)</fullName>
        <ecNumber evidence="1">6.5.1.1</ecNumber>
    </recommendedName>
</protein>
<keyword evidence="4" id="KW-1185">Reference proteome</keyword>
<dbReference type="EC" id="6.5.1.1" evidence="1"/>
<accession>A0ABX8RHH8</accession>